<feature type="transmembrane region" description="Helical" evidence="2">
    <location>
        <begin position="399"/>
        <end position="423"/>
    </location>
</feature>
<keyword evidence="2" id="KW-1133">Transmembrane helix</keyword>
<proteinExistence type="predicted"/>
<keyword evidence="4" id="KW-1185">Reference proteome</keyword>
<feature type="region of interest" description="Disordered" evidence="1">
    <location>
        <begin position="287"/>
        <end position="309"/>
    </location>
</feature>
<feature type="region of interest" description="Disordered" evidence="1">
    <location>
        <begin position="642"/>
        <end position="667"/>
    </location>
</feature>
<keyword evidence="2" id="KW-0812">Transmembrane</keyword>
<gene>
    <name evidence="3" type="ORF">ASD8599_01431</name>
</gene>
<evidence type="ECO:0000313" key="4">
    <source>
        <dbReference type="Proteomes" id="UP000244880"/>
    </source>
</evidence>
<dbReference type="AlphaFoldDB" id="A0A2R8BC89"/>
<evidence type="ECO:0008006" key="5">
    <source>
        <dbReference type="Google" id="ProtNLM"/>
    </source>
</evidence>
<evidence type="ECO:0000256" key="1">
    <source>
        <dbReference type="SAM" id="MobiDB-lite"/>
    </source>
</evidence>
<accession>A0A2R8BC89</accession>
<reference evidence="3 4" key="1">
    <citation type="submission" date="2018-03" db="EMBL/GenBank/DDBJ databases">
        <authorList>
            <person name="Keele B.F."/>
        </authorList>
    </citation>
    <scope>NUCLEOTIDE SEQUENCE [LARGE SCALE GENOMIC DNA]</scope>
    <source>
        <strain evidence="3 4">CECT 8599</strain>
    </source>
</reference>
<sequence length="816" mass="84568">MTPKFALSLSYDGIRLAYRANDGWQTVGDVAFDTADLTGALEDLRAQAEDIAPGNVACKLIIPDDQIKFLALDHSANSSADDTARAALDGATPYAVEDLAYDVSTTKHQIFVAAVAKETLAEAHAFATEHKFNPVSAVAQPDATAFVGEPFFGPTGDAQDINRYDDLVIITGPYIAPAPAVVETVEEDIQPAPTKPDVDVSASVSQQPPVDDGELLTKRPDDIAAASGAETPQTATSAALDDDSPASNADKNPQNAPLAVGFASRRAPSSGAPSLAGVARDDVPATKAQVAKPVPDAAPQSKAPQKPKVDVVAATIPIEDDTSATASAGGAASTAAASTAKQAMRFLSRRKPAKTAPPVAKAAPVAAAIATAPTSEAQRLTVFGARKSDPIVVGGKPRFLGLILTATLLVFLAGVAAWATVFMDDGLARFFGKDTQTPTLAAPAEIIPQDATTEDATTVVASLDPTLSPEDAAVLDALQDPLPEPELDQPDLSLAEQEARYAVTGIWPVAPSTPEPASLVSLDDLYVTGIDPLSPAQDAVALPDAASYQSDLALAAVPAPAAAGTAYTLDDRGWVIPTPEGAVTPDNVTVYLGRPPVVPPTRPAAPEAAPEIDVATAALAGFRPKSRPSDLVENTERSNLGGVTLSELGGLRPRLRPGVQRTTEEQEIEDAPEVIENPLATATKLATAASARPDTRPRNFARIVARARQKQADAPAAETTRVAAVAPRTVTPKIPTAASVAKEATVRNAINLGRVNLIGVSGKPSSRRALVRLANGRMKPVKVGDRIDGGRVTAIGDAELRYQKGSRNLVLKMPKG</sequence>
<feature type="region of interest" description="Disordered" evidence="1">
    <location>
        <begin position="190"/>
        <end position="256"/>
    </location>
</feature>
<keyword evidence="2" id="KW-0472">Membrane</keyword>
<name>A0A2R8BC89_9RHOB</name>
<evidence type="ECO:0000256" key="2">
    <source>
        <dbReference type="SAM" id="Phobius"/>
    </source>
</evidence>
<protein>
    <recommendedName>
        <fullName evidence="5">Type IV pilus biogenesis</fullName>
    </recommendedName>
</protein>
<dbReference type="OrthoDB" id="7870459at2"/>
<dbReference type="EMBL" id="OMOR01000001">
    <property type="protein sequence ID" value="SPH20692.1"/>
    <property type="molecule type" value="Genomic_DNA"/>
</dbReference>
<dbReference type="RefSeq" id="WP_108827866.1">
    <property type="nucleotide sequence ID" value="NZ_OMOR01000001.1"/>
</dbReference>
<organism evidence="3 4">
    <name type="scientific">Ascidiaceihabitans donghaensis</name>
    <dbReference type="NCBI Taxonomy" id="1510460"/>
    <lineage>
        <taxon>Bacteria</taxon>
        <taxon>Pseudomonadati</taxon>
        <taxon>Pseudomonadota</taxon>
        <taxon>Alphaproteobacteria</taxon>
        <taxon>Rhodobacterales</taxon>
        <taxon>Paracoccaceae</taxon>
        <taxon>Ascidiaceihabitans</taxon>
    </lineage>
</organism>
<dbReference type="Proteomes" id="UP000244880">
    <property type="component" value="Unassembled WGS sequence"/>
</dbReference>
<evidence type="ECO:0000313" key="3">
    <source>
        <dbReference type="EMBL" id="SPH20692.1"/>
    </source>
</evidence>
<feature type="compositionally biased region" description="Polar residues" evidence="1">
    <location>
        <begin position="245"/>
        <end position="255"/>
    </location>
</feature>